<protein>
    <recommendedName>
        <fullName evidence="2">Helix-turn-helix domain-containing protein</fullName>
    </recommendedName>
</protein>
<dbReference type="EMBL" id="QOCI01000008">
    <property type="protein sequence ID" value="RRR18282.1"/>
    <property type="molecule type" value="Genomic_DNA"/>
</dbReference>
<reference evidence="3 4" key="1">
    <citation type="submission" date="2018-07" db="EMBL/GenBank/DDBJ databases">
        <title>Brachybacteriurn paraconglorneratum KCTC 9916.</title>
        <authorList>
            <person name="Li Y."/>
        </authorList>
    </citation>
    <scope>NUCLEOTIDE SEQUENCE [LARGE SCALE GENOMIC DNA]</scope>
    <source>
        <strain evidence="3 4">KCTC 9916</strain>
    </source>
</reference>
<gene>
    <name evidence="3" type="ORF">DS079_11085</name>
</gene>
<dbReference type="GeneID" id="78121565"/>
<evidence type="ECO:0000256" key="1">
    <source>
        <dbReference type="SAM" id="MobiDB-lite"/>
    </source>
</evidence>
<feature type="domain" description="Helix-turn-helix" evidence="2">
    <location>
        <begin position="6"/>
        <end position="56"/>
    </location>
</feature>
<dbReference type="SUPFAM" id="SSF46955">
    <property type="entry name" value="Putative DNA-binding domain"/>
    <property type="match status" value="1"/>
</dbReference>
<dbReference type="InterPro" id="IPR041657">
    <property type="entry name" value="HTH_17"/>
</dbReference>
<dbReference type="NCBIfam" id="TIGR01764">
    <property type="entry name" value="excise"/>
    <property type="match status" value="1"/>
</dbReference>
<evidence type="ECO:0000259" key="2">
    <source>
        <dbReference type="Pfam" id="PF12728"/>
    </source>
</evidence>
<comment type="caution">
    <text evidence="3">The sequence shown here is derived from an EMBL/GenBank/DDBJ whole genome shotgun (WGS) entry which is preliminary data.</text>
</comment>
<organism evidence="3 4">
    <name type="scientific">Brachybacterium paraconglomeratum</name>
    <dbReference type="NCBI Taxonomy" id="173362"/>
    <lineage>
        <taxon>Bacteria</taxon>
        <taxon>Bacillati</taxon>
        <taxon>Actinomycetota</taxon>
        <taxon>Actinomycetes</taxon>
        <taxon>Micrococcales</taxon>
        <taxon>Dermabacteraceae</taxon>
        <taxon>Brachybacterium</taxon>
    </lineage>
</organism>
<keyword evidence="4" id="KW-1185">Reference proteome</keyword>
<dbReference type="InterPro" id="IPR010093">
    <property type="entry name" value="SinI_DNA-bd"/>
</dbReference>
<dbReference type="Pfam" id="PF12728">
    <property type="entry name" value="HTH_17"/>
    <property type="match status" value="1"/>
</dbReference>
<accession>A0A3R8RXT5</accession>
<proteinExistence type="predicted"/>
<dbReference type="InterPro" id="IPR009061">
    <property type="entry name" value="DNA-bd_dom_put_sf"/>
</dbReference>
<evidence type="ECO:0000313" key="3">
    <source>
        <dbReference type="EMBL" id="RRR18282.1"/>
    </source>
</evidence>
<feature type="region of interest" description="Disordered" evidence="1">
    <location>
        <begin position="66"/>
        <end position="94"/>
    </location>
</feature>
<sequence>MTTKHLTTVEVAEILRCSKYSVRRYVQRGLLPAVQIMPGTTYLIPADAVDALLAEHVQHPEPEAVELEPAGPLMFSPRNARSSAQAGRRRGRAA</sequence>
<dbReference type="GO" id="GO:0003677">
    <property type="term" value="F:DNA binding"/>
    <property type="evidence" value="ECO:0007669"/>
    <property type="project" value="InterPro"/>
</dbReference>
<name>A0A3R8RXT5_9MICO</name>
<dbReference type="RefSeq" id="WP_126987642.1">
    <property type="nucleotide sequence ID" value="NZ_ML133856.1"/>
</dbReference>
<dbReference type="Proteomes" id="UP000274327">
    <property type="component" value="Unassembled WGS sequence"/>
</dbReference>
<dbReference type="AlphaFoldDB" id="A0A3R8RXT5"/>
<evidence type="ECO:0000313" key="4">
    <source>
        <dbReference type="Proteomes" id="UP000274327"/>
    </source>
</evidence>